<dbReference type="EMBL" id="JABTCF010000001">
    <property type="protein sequence ID" value="MBD0776607.1"/>
    <property type="molecule type" value="Genomic_DNA"/>
</dbReference>
<evidence type="ECO:0000256" key="1">
    <source>
        <dbReference type="ARBA" id="ARBA00022723"/>
    </source>
</evidence>
<sequence>MKLSRRGFVIKFFLGVFGLFFLDAFWLEQYFIEWNIFDVSNGNQNKIKAIQLSDLHLKEIKKVHKTVAERINKEHPDVLLITGDSITRNSRIPLLSEFLSLLDYKIKKIAILGNKEYSGRVNLKDLRETLDSHNGILLINESYVFDIKSRKLNILGVDDFVFGKPDFARASREIDYKLPTVVLNHCPAYRKTIDEISSSLDLKPTILSGHTHGGQITFFGIPLMTPYGSGEYVKGWYPSETSQMYVSKGVGTTILPIRFGARAEASILYF</sequence>
<keyword evidence="1" id="KW-0479">Metal-binding</keyword>
<name>A0ABR7UVV5_9FLAO</name>
<evidence type="ECO:0000259" key="4">
    <source>
        <dbReference type="Pfam" id="PF00149"/>
    </source>
</evidence>
<keyword evidence="3" id="KW-0472">Membrane</keyword>
<accession>A0ABR7UVV5</accession>
<keyword evidence="6" id="KW-1185">Reference proteome</keyword>
<dbReference type="SUPFAM" id="SSF56300">
    <property type="entry name" value="Metallo-dependent phosphatases"/>
    <property type="match status" value="1"/>
</dbReference>
<keyword evidence="3" id="KW-1133">Transmembrane helix</keyword>
<dbReference type="Pfam" id="PF00149">
    <property type="entry name" value="Metallophos"/>
    <property type="match status" value="1"/>
</dbReference>
<dbReference type="InterPro" id="IPR051158">
    <property type="entry name" value="Metallophosphoesterase_sf"/>
</dbReference>
<dbReference type="RefSeq" id="WP_188242139.1">
    <property type="nucleotide sequence ID" value="NZ_JABTCF010000001.1"/>
</dbReference>
<evidence type="ECO:0000313" key="6">
    <source>
        <dbReference type="Proteomes" id="UP001166021"/>
    </source>
</evidence>
<protein>
    <submittedName>
        <fullName evidence="5">Metallophosphoesterase</fullName>
    </submittedName>
</protein>
<evidence type="ECO:0000256" key="2">
    <source>
        <dbReference type="ARBA" id="ARBA00022801"/>
    </source>
</evidence>
<dbReference type="PANTHER" id="PTHR31302">
    <property type="entry name" value="TRANSMEMBRANE PROTEIN WITH METALLOPHOSPHOESTERASE DOMAIN-RELATED"/>
    <property type="match status" value="1"/>
</dbReference>
<dbReference type="InterPro" id="IPR029052">
    <property type="entry name" value="Metallo-depent_PP-like"/>
</dbReference>
<dbReference type="PANTHER" id="PTHR31302:SF31">
    <property type="entry name" value="PHOSPHODIESTERASE YAEI"/>
    <property type="match status" value="1"/>
</dbReference>
<gene>
    <name evidence="5" type="ORF">HPE56_02280</name>
</gene>
<dbReference type="Proteomes" id="UP001166021">
    <property type="component" value="Unassembled WGS sequence"/>
</dbReference>
<proteinExistence type="predicted"/>
<evidence type="ECO:0000313" key="5">
    <source>
        <dbReference type="EMBL" id="MBD0776607.1"/>
    </source>
</evidence>
<feature type="transmembrane region" description="Helical" evidence="3">
    <location>
        <begin position="7"/>
        <end position="27"/>
    </location>
</feature>
<evidence type="ECO:0000256" key="3">
    <source>
        <dbReference type="SAM" id="Phobius"/>
    </source>
</evidence>
<keyword evidence="3" id="KW-0812">Transmembrane</keyword>
<feature type="domain" description="Calcineurin-like phosphoesterase" evidence="4">
    <location>
        <begin position="49"/>
        <end position="213"/>
    </location>
</feature>
<keyword evidence="2" id="KW-0378">Hydrolase</keyword>
<comment type="caution">
    <text evidence="5">The sequence shown here is derived from an EMBL/GenBank/DDBJ whole genome shotgun (WGS) entry which is preliminary data.</text>
</comment>
<organism evidence="5 6">
    <name type="scientific">Maribacter aquimaris</name>
    <dbReference type="NCBI Taxonomy" id="2737171"/>
    <lineage>
        <taxon>Bacteria</taxon>
        <taxon>Pseudomonadati</taxon>
        <taxon>Bacteroidota</taxon>
        <taxon>Flavobacteriia</taxon>
        <taxon>Flavobacteriales</taxon>
        <taxon>Flavobacteriaceae</taxon>
        <taxon>Maribacter</taxon>
    </lineage>
</organism>
<dbReference type="Gene3D" id="3.60.21.10">
    <property type="match status" value="1"/>
</dbReference>
<reference evidence="5" key="1">
    <citation type="submission" date="2020-05" db="EMBL/GenBank/DDBJ databases">
        <title>The draft genome sequence of Maribacter sp. ANRC-HE7.</title>
        <authorList>
            <person name="Mu L."/>
        </authorList>
    </citation>
    <scope>NUCLEOTIDE SEQUENCE</scope>
    <source>
        <strain evidence="5">ANRC-HE7</strain>
    </source>
</reference>
<dbReference type="InterPro" id="IPR004843">
    <property type="entry name" value="Calcineurin-like_PHP"/>
</dbReference>